<dbReference type="EMBL" id="LK931336">
    <property type="protein sequence ID" value="CDZ85937.1"/>
    <property type="molecule type" value="Genomic_DNA"/>
</dbReference>
<evidence type="ECO:0000313" key="1">
    <source>
        <dbReference type="EMBL" id="CDZ85937.1"/>
    </source>
</evidence>
<accession>A0A078LKV7</accession>
<gene>
    <name evidence="1" type="ORF">BN1086_04165</name>
</gene>
<dbReference type="PATRIC" id="fig|545.12.peg.4183"/>
<organism evidence="1">
    <name type="scientific">Citrobacter koseri</name>
    <name type="common">Citrobacter diversus</name>
    <dbReference type="NCBI Taxonomy" id="545"/>
    <lineage>
        <taxon>Bacteria</taxon>
        <taxon>Pseudomonadati</taxon>
        <taxon>Pseudomonadota</taxon>
        <taxon>Gammaproteobacteria</taxon>
        <taxon>Enterobacterales</taxon>
        <taxon>Enterobacteriaceae</taxon>
        <taxon>Citrobacter</taxon>
    </lineage>
</organism>
<sequence length="80" mass="8941">MYTYKMIQVPPNISVKAKDNKAGVAAAYLQNVVNEQAADGWEFQRVDTIGIEEQPGCFGGGKAQFFQYYVITFRKKVSDA</sequence>
<name>A0A078LKV7_CITKO</name>
<evidence type="ECO:0008006" key="2">
    <source>
        <dbReference type="Google" id="ProtNLM"/>
    </source>
</evidence>
<reference evidence="1" key="1">
    <citation type="submission" date="2014-06" db="EMBL/GenBank/DDBJ databases">
        <authorList>
            <person name="Urmite Genomes Urmite Genomes"/>
        </authorList>
    </citation>
    <scope>NUCLEOTIDE SEQUENCE</scope>
</reference>
<proteinExistence type="predicted"/>
<dbReference type="AlphaFoldDB" id="A0A078LKV7"/>
<protein>
    <recommendedName>
        <fullName evidence="2">DUF4177 domain-containing protein</fullName>
    </recommendedName>
</protein>